<feature type="transmembrane region" description="Helical" evidence="1">
    <location>
        <begin position="18"/>
        <end position="36"/>
    </location>
</feature>
<proteinExistence type="predicted"/>
<feature type="transmembrane region" description="Helical" evidence="1">
    <location>
        <begin position="42"/>
        <end position="71"/>
    </location>
</feature>
<keyword evidence="1" id="KW-0812">Transmembrane</keyword>
<evidence type="ECO:0000313" key="2">
    <source>
        <dbReference type="EMBL" id="QPC46589.1"/>
    </source>
</evidence>
<dbReference type="KEGG" id="mcui:G8O30_06225"/>
<dbReference type="EMBL" id="CP049742">
    <property type="protein sequence ID" value="QPC46589.1"/>
    <property type="molecule type" value="Genomic_DNA"/>
</dbReference>
<evidence type="ECO:0000313" key="3">
    <source>
        <dbReference type="Proteomes" id="UP000593626"/>
    </source>
</evidence>
<keyword evidence="3" id="KW-1185">Reference proteome</keyword>
<dbReference type="AlphaFoldDB" id="A0A7S8CAV0"/>
<gene>
    <name evidence="2" type="ORF">G8O30_06225</name>
</gene>
<reference evidence="2 3" key="1">
    <citation type="submission" date="2019-07" db="EMBL/GenBank/DDBJ databases">
        <title>Genome sequence of 2 isolates from Red Sea Mangroves.</title>
        <authorList>
            <person name="Sefrji F."/>
            <person name="Michoud G."/>
            <person name="Merlino G."/>
            <person name="Daffonchio D."/>
        </authorList>
    </citation>
    <scope>NUCLEOTIDE SEQUENCE [LARGE SCALE GENOMIC DNA]</scope>
    <source>
        <strain evidence="2 3">R1DC41</strain>
    </source>
</reference>
<dbReference type="RefSeq" id="WP_239674116.1">
    <property type="nucleotide sequence ID" value="NZ_CP049742.1"/>
</dbReference>
<keyword evidence="1" id="KW-0472">Membrane</keyword>
<keyword evidence="1" id="KW-1133">Transmembrane helix</keyword>
<name>A0A7S8CAV0_9BACI</name>
<sequence length="85" mass="9793">MSSLYYYWKQYIEHRTKVAAITAVAFSVIITISIYRQLQDSILFTSILLSMAIVVIIMILRTVVSTVSMPLRTSSMERRKKICSL</sequence>
<evidence type="ECO:0000256" key="1">
    <source>
        <dbReference type="SAM" id="Phobius"/>
    </source>
</evidence>
<accession>A0A7S8CAV0</accession>
<organism evidence="2 3">
    <name type="scientific">Mangrovibacillus cuniculi</name>
    <dbReference type="NCBI Taxonomy" id="2593652"/>
    <lineage>
        <taxon>Bacteria</taxon>
        <taxon>Bacillati</taxon>
        <taxon>Bacillota</taxon>
        <taxon>Bacilli</taxon>
        <taxon>Bacillales</taxon>
        <taxon>Bacillaceae</taxon>
        <taxon>Mangrovibacillus</taxon>
    </lineage>
</organism>
<protein>
    <submittedName>
        <fullName evidence="2">Uncharacterized protein</fullName>
    </submittedName>
</protein>
<dbReference type="Proteomes" id="UP000593626">
    <property type="component" value="Chromosome"/>
</dbReference>